<sequence>MNAYQAPTPLLTAKEAAVWLATSEAALSQLRYRNEGPAYVQLGRAVRYQVADVQAFIDAAVVRTSR</sequence>
<evidence type="ECO:0000313" key="3">
    <source>
        <dbReference type="Proteomes" id="UP000298154"/>
    </source>
</evidence>
<evidence type="ECO:0000313" key="2">
    <source>
        <dbReference type="EMBL" id="TFD67971.1"/>
    </source>
</evidence>
<protein>
    <submittedName>
        <fullName evidence="2">DNA-binding protein</fullName>
    </submittedName>
</protein>
<name>A0A4V3ITM2_9MICO</name>
<proteinExistence type="predicted"/>
<dbReference type="GO" id="GO:0003677">
    <property type="term" value="F:DNA binding"/>
    <property type="evidence" value="ECO:0007669"/>
    <property type="project" value="UniProtKB-KW"/>
</dbReference>
<accession>A0A4V3ITM2</accession>
<keyword evidence="3" id="KW-1185">Reference proteome</keyword>
<dbReference type="OrthoDB" id="3267842at2"/>
<dbReference type="AlphaFoldDB" id="A0A4V3ITM2"/>
<organism evidence="2 3">
    <name type="scientific">Cryobacterium ruanii</name>
    <dbReference type="NCBI Taxonomy" id="1259197"/>
    <lineage>
        <taxon>Bacteria</taxon>
        <taxon>Bacillati</taxon>
        <taxon>Actinomycetota</taxon>
        <taxon>Actinomycetes</taxon>
        <taxon>Micrococcales</taxon>
        <taxon>Microbacteriaceae</taxon>
        <taxon>Cryobacterium</taxon>
    </lineage>
</organism>
<dbReference type="Proteomes" id="UP000298154">
    <property type="component" value="Unassembled WGS sequence"/>
</dbReference>
<dbReference type="InterPro" id="IPR041657">
    <property type="entry name" value="HTH_17"/>
</dbReference>
<gene>
    <name evidence="2" type="ORF">E3T47_05100</name>
</gene>
<dbReference type="EMBL" id="SOHK01000007">
    <property type="protein sequence ID" value="TFD67971.1"/>
    <property type="molecule type" value="Genomic_DNA"/>
</dbReference>
<keyword evidence="2" id="KW-0238">DNA-binding</keyword>
<dbReference type="Pfam" id="PF12728">
    <property type="entry name" value="HTH_17"/>
    <property type="match status" value="1"/>
</dbReference>
<reference evidence="2 3" key="1">
    <citation type="submission" date="2019-03" db="EMBL/GenBank/DDBJ databases">
        <title>Genomics of glacier-inhabiting Cryobacterium strains.</title>
        <authorList>
            <person name="Liu Q."/>
            <person name="Xin Y.-H."/>
        </authorList>
    </citation>
    <scope>NUCLEOTIDE SEQUENCE [LARGE SCALE GENOMIC DNA]</scope>
    <source>
        <strain evidence="2 3">Sr36</strain>
    </source>
</reference>
<feature type="domain" description="Helix-turn-helix" evidence="1">
    <location>
        <begin position="10"/>
        <end position="58"/>
    </location>
</feature>
<dbReference type="RefSeq" id="WP_134554844.1">
    <property type="nucleotide sequence ID" value="NZ_SOHK01000007.1"/>
</dbReference>
<evidence type="ECO:0000259" key="1">
    <source>
        <dbReference type="Pfam" id="PF12728"/>
    </source>
</evidence>
<comment type="caution">
    <text evidence="2">The sequence shown here is derived from an EMBL/GenBank/DDBJ whole genome shotgun (WGS) entry which is preliminary data.</text>
</comment>